<reference evidence="1 2" key="1">
    <citation type="submission" date="2024-01" db="EMBL/GenBank/DDBJ databases">
        <title>The genomes of 5 underutilized Papilionoideae crops provide insights into root nodulation and disease resistanc.</title>
        <authorList>
            <person name="Jiang F."/>
        </authorList>
    </citation>
    <scope>NUCLEOTIDE SEQUENCE [LARGE SCALE GENOMIC DNA]</scope>
    <source>
        <strain evidence="1">DUOXIRENSHENG_FW03</strain>
        <tissue evidence="1">Leaves</tissue>
    </source>
</reference>
<keyword evidence="2" id="KW-1185">Reference proteome</keyword>
<dbReference type="EMBL" id="JAYMYS010000002">
    <property type="protein sequence ID" value="KAK7406331.1"/>
    <property type="molecule type" value="Genomic_DNA"/>
</dbReference>
<sequence length="154" mass="17164">MNVSPMGLFVNIVRSGWRKMISLRLMESLGDLLCQSRKKIQKHGRIMSWIKQLQELGVHISNSIRLAQDETEVGESRLVHEFSTVKDGNELAKELQLEDNPDQRIVVPIGGDSDHVNWLQVEGVSGLFDAKSETATVSINGLISPSPSLVLFQN</sequence>
<accession>A0AAN9SUA5</accession>
<evidence type="ECO:0000313" key="2">
    <source>
        <dbReference type="Proteomes" id="UP001386955"/>
    </source>
</evidence>
<organism evidence="1 2">
    <name type="scientific">Psophocarpus tetragonolobus</name>
    <name type="common">Winged bean</name>
    <name type="synonym">Dolichos tetragonolobus</name>
    <dbReference type="NCBI Taxonomy" id="3891"/>
    <lineage>
        <taxon>Eukaryota</taxon>
        <taxon>Viridiplantae</taxon>
        <taxon>Streptophyta</taxon>
        <taxon>Embryophyta</taxon>
        <taxon>Tracheophyta</taxon>
        <taxon>Spermatophyta</taxon>
        <taxon>Magnoliopsida</taxon>
        <taxon>eudicotyledons</taxon>
        <taxon>Gunneridae</taxon>
        <taxon>Pentapetalae</taxon>
        <taxon>rosids</taxon>
        <taxon>fabids</taxon>
        <taxon>Fabales</taxon>
        <taxon>Fabaceae</taxon>
        <taxon>Papilionoideae</taxon>
        <taxon>50 kb inversion clade</taxon>
        <taxon>NPAAA clade</taxon>
        <taxon>indigoferoid/millettioid clade</taxon>
        <taxon>Phaseoleae</taxon>
        <taxon>Psophocarpus</taxon>
    </lineage>
</organism>
<dbReference type="AlphaFoldDB" id="A0AAN9SUA5"/>
<proteinExistence type="predicted"/>
<evidence type="ECO:0000313" key="1">
    <source>
        <dbReference type="EMBL" id="KAK7406331.1"/>
    </source>
</evidence>
<protein>
    <submittedName>
        <fullName evidence="1">Uncharacterized protein</fullName>
    </submittedName>
</protein>
<name>A0AAN9SUA5_PSOTE</name>
<comment type="caution">
    <text evidence="1">The sequence shown here is derived from an EMBL/GenBank/DDBJ whole genome shotgun (WGS) entry which is preliminary data.</text>
</comment>
<gene>
    <name evidence="1" type="ORF">VNO78_07954</name>
</gene>
<dbReference type="Proteomes" id="UP001386955">
    <property type="component" value="Unassembled WGS sequence"/>
</dbReference>